<dbReference type="SUPFAM" id="SSF53335">
    <property type="entry name" value="S-adenosyl-L-methionine-dependent methyltransferases"/>
    <property type="match status" value="1"/>
</dbReference>
<evidence type="ECO:0000313" key="5">
    <source>
        <dbReference type="Proteomes" id="UP000249341"/>
    </source>
</evidence>
<reference evidence="4 5" key="1">
    <citation type="submission" date="2018-06" db="EMBL/GenBank/DDBJ databases">
        <title>Genomic Encyclopedia of Type Strains, Phase III (KMG-III): the genomes of soil and plant-associated and newly described type strains.</title>
        <authorList>
            <person name="Whitman W."/>
        </authorList>
    </citation>
    <scope>NUCLEOTIDE SEQUENCE [LARGE SCALE GENOMIC DNA]</scope>
    <source>
        <strain evidence="4 5">CGMCC 4.7090</strain>
    </source>
</reference>
<keyword evidence="5" id="KW-1185">Reference proteome</keyword>
<comment type="caution">
    <text evidence="4">The sequence shown here is derived from an EMBL/GenBank/DDBJ whole genome shotgun (WGS) entry which is preliminary data.</text>
</comment>
<dbReference type="InterPro" id="IPR007848">
    <property type="entry name" value="Small_mtfrase_dom"/>
</dbReference>
<name>A0A327ZIJ2_9ACTN</name>
<accession>A0A327ZIJ2</accession>
<dbReference type="EMBL" id="QLMJ01000003">
    <property type="protein sequence ID" value="RAK40458.1"/>
    <property type="molecule type" value="Genomic_DNA"/>
</dbReference>
<dbReference type="GO" id="GO:0008757">
    <property type="term" value="F:S-adenosylmethionine-dependent methyltransferase activity"/>
    <property type="evidence" value="ECO:0007669"/>
    <property type="project" value="InterPro"/>
</dbReference>
<evidence type="ECO:0000256" key="2">
    <source>
        <dbReference type="ARBA" id="ARBA00022679"/>
    </source>
</evidence>
<keyword evidence="2 4" id="KW-0808">Transferase</keyword>
<evidence type="ECO:0000259" key="3">
    <source>
        <dbReference type="Pfam" id="PF05175"/>
    </source>
</evidence>
<dbReference type="Gene3D" id="3.40.50.150">
    <property type="entry name" value="Vaccinia Virus protein VP39"/>
    <property type="match status" value="1"/>
</dbReference>
<proteinExistence type="predicted"/>
<organism evidence="4 5">
    <name type="scientific">Actinoplanes lutulentus</name>
    <dbReference type="NCBI Taxonomy" id="1287878"/>
    <lineage>
        <taxon>Bacteria</taxon>
        <taxon>Bacillati</taxon>
        <taxon>Actinomycetota</taxon>
        <taxon>Actinomycetes</taxon>
        <taxon>Micromonosporales</taxon>
        <taxon>Micromonosporaceae</taxon>
        <taxon>Actinoplanes</taxon>
    </lineage>
</organism>
<sequence>MNAHNVRHPAVLPLVARRETGRVSADHYFTAEPDAPLRRSEIEFSVAGKNYRLAVASGIFSAGRLDPGTAVLLRKATLPTVTTEGTLLDLGCGYGPIACVLATEAPAATVWAVDVNSRARELTAENTSKLGVKVAAPDDVPADVTFDQIWSNPPTHVGKAELRALMERWLPRLAPDGTAWLVINRNLGGDSLHTWLTGLGWQVERTASQRGFRVLRVTRNSAD</sequence>
<dbReference type="PANTHER" id="PTHR47816">
    <property type="entry name" value="RIBOSOMAL RNA SMALL SUBUNIT METHYLTRANSFERASE C"/>
    <property type="match status" value="1"/>
</dbReference>
<dbReference type="PANTHER" id="PTHR47816:SF4">
    <property type="entry name" value="RIBOSOMAL RNA SMALL SUBUNIT METHYLTRANSFERASE C"/>
    <property type="match status" value="1"/>
</dbReference>
<dbReference type="InterPro" id="IPR029063">
    <property type="entry name" value="SAM-dependent_MTases_sf"/>
</dbReference>
<keyword evidence="1 4" id="KW-0489">Methyltransferase</keyword>
<dbReference type="Pfam" id="PF05175">
    <property type="entry name" value="MTS"/>
    <property type="match status" value="1"/>
</dbReference>
<evidence type="ECO:0000313" key="4">
    <source>
        <dbReference type="EMBL" id="RAK40458.1"/>
    </source>
</evidence>
<dbReference type="GO" id="GO:0032259">
    <property type="term" value="P:methylation"/>
    <property type="evidence" value="ECO:0007669"/>
    <property type="project" value="UniProtKB-KW"/>
</dbReference>
<gene>
    <name evidence="4" type="ORF">B0I29_103492</name>
</gene>
<dbReference type="CDD" id="cd02440">
    <property type="entry name" value="AdoMet_MTases"/>
    <property type="match status" value="1"/>
</dbReference>
<evidence type="ECO:0000256" key="1">
    <source>
        <dbReference type="ARBA" id="ARBA00022603"/>
    </source>
</evidence>
<dbReference type="AlphaFoldDB" id="A0A327ZIJ2"/>
<feature type="domain" description="Methyltransferase small" evidence="3">
    <location>
        <begin position="51"/>
        <end position="216"/>
    </location>
</feature>
<protein>
    <submittedName>
        <fullName evidence="4">16S rRNA m(2)G 1207 methyltransferase</fullName>
    </submittedName>
</protein>
<dbReference type="Proteomes" id="UP000249341">
    <property type="component" value="Unassembled WGS sequence"/>
</dbReference>
<dbReference type="InterPro" id="IPR046977">
    <property type="entry name" value="RsmC/RlmG"/>
</dbReference>